<reference evidence="1 2" key="1">
    <citation type="submission" date="2019-07" db="EMBL/GenBank/DDBJ databases">
        <authorList>
            <person name="Kim J."/>
        </authorList>
    </citation>
    <scope>NUCLEOTIDE SEQUENCE [LARGE SCALE GENOMIC DNA]</scope>
    <source>
        <strain evidence="1 2">N4</strain>
    </source>
</reference>
<protein>
    <submittedName>
        <fullName evidence="1">Uncharacterized protein</fullName>
    </submittedName>
</protein>
<dbReference type="RefSeq" id="WP_144990150.1">
    <property type="nucleotide sequence ID" value="NZ_VNJK01000001.1"/>
</dbReference>
<evidence type="ECO:0000313" key="1">
    <source>
        <dbReference type="EMBL" id="TVX93556.1"/>
    </source>
</evidence>
<name>A0A559J137_9BACL</name>
<proteinExistence type="predicted"/>
<evidence type="ECO:0000313" key="2">
    <source>
        <dbReference type="Proteomes" id="UP000318102"/>
    </source>
</evidence>
<dbReference type="AlphaFoldDB" id="A0A559J137"/>
<keyword evidence="2" id="KW-1185">Reference proteome</keyword>
<dbReference type="EMBL" id="VNJK01000001">
    <property type="protein sequence ID" value="TVX93556.1"/>
    <property type="molecule type" value="Genomic_DNA"/>
</dbReference>
<sequence>MAKKMRLGQRYARIMTRTYTPFAMYVTFFIALIIWSSSSVDTNVFQTYKSSIHETKASIFIDDEIKPSSDIIYIYTDKNQNLYKFQIKDVTQVDGATYVSVHEIDKLLSLTSEFMNKQLYAEIPSGKVSLLRRMVPLGE</sequence>
<dbReference type="Proteomes" id="UP000318102">
    <property type="component" value="Unassembled WGS sequence"/>
</dbReference>
<organism evidence="1 2">
    <name type="scientific">Paenibacillus agilis</name>
    <dbReference type="NCBI Taxonomy" id="3020863"/>
    <lineage>
        <taxon>Bacteria</taxon>
        <taxon>Bacillati</taxon>
        <taxon>Bacillota</taxon>
        <taxon>Bacilli</taxon>
        <taxon>Bacillales</taxon>
        <taxon>Paenibacillaceae</taxon>
        <taxon>Paenibacillus</taxon>
    </lineage>
</organism>
<accession>A0A559J137</accession>
<gene>
    <name evidence="1" type="ORF">FPZ44_11125</name>
</gene>
<comment type="caution">
    <text evidence="1">The sequence shown here is derived from an EMBL/GenBank/DDBJ whole genome shotgun (WGS) entry which is preliminary data.</text>
</comment>